<dbReference type="InterPro" id="IPR021560">
    <property type="entry name" value="DUF3021"/>
</dbReference>
<feature type="transmembrane region" description="Helical" evidence="1">
    <location>
        <begin position="12"/>
        <end position="30"/>
    </location>
</feature>
<keyword evidence="3" id="KW-1185">Reference proteome</keyword>
<evidence type="ECO:0000256" key="1">
    <source>
        <dbReference type="SAM" id="Phobius"/>
    </source>
</evidence>
<keyword evidence="1" id="KW-1133">Transmembrane helix</keyword>
<feature type="transmembrane region" description="Helical" evidence="1">
    <location>
        <begin position="36"/>
        <end position="58"/>
    </location>
</feature>
<sequence length="144" mass="16165">MRKFVFEFLRRGFTACGMGPIILAILYLILQQTAAVATLTVNQVCIGIFSITALAFIAGGMNAIYQIERLPLMVAILIHGGVLYVSYLGTYLLNDWLDWGVMPIIVFSAIFVVGYVVIWAIIYSITKKNTEKLNEMLRQKQQNP</sequence>
<feature type="transmembrane region" description="Helical" evidence="1">
    <location>
        <begin position="99"/>
        <end position="122"/>
    </location>
</feature>
<dbReference type="Pfam" id="PF11457">
    <property type="entry name" value="DUF3021"/>
    <property type="match status" value="1"/>
</dbReference>
<keyword evidence="1" id="KW-0812">Transmembrane</keyword>
<comment type="caution">
    <text evidence="2">The sequence shown here is derived from an EMBL/GenBank/DDBJ whole genome shotgun (WGS) entry which is preliminary data.</text>
</comment>
<dbReference type="EMBL" id="JBBMFT010000008">
    <property type="protein sequence ID" value="MEQ2457107.1"/>
    <property type="molecule type" value="Genomic_DNA"/>
</dbReference>
<protein>
    <submittedName>
        <fullName evidence="2">DUF3021 domain-containing protein</fullName>
    </submittedName>
</protein>
<feature type="transmembrane region" description="Helical" evidence="1">
    <location>
        <begin position="70"/>
        <end position="93"/>
    </location>
</feature>
<proteinExistence type="predicted"/>
<dbReference type="Proteomes" id="UP001440599">
    <property type="component" value="Unassembled WGS sequence"/>
</dbReference>
<organism evidence="2 3">
    <name type="scientific">Flavonifractor hominis</name>
    <dbReference type="NCBI Taxonomy" id="3133178"/>
    <lineage>
        <taxon>Bacteria</taxon>
        <taxon>Bacillati</taxon>
        <taxon>Bacillota</taxon>
        <taxon>Clostridia</taxon>
        <taxon>Eubacteriales</taxon>
        <taxon>Oscillospiraceae</taxon>
        <taxon>Flavonifractor</taxon>
    </lineage>
</organism>
<accession>A0ABV1ET74</accession>
<gene>
    <name evidence="2" type="ORF">WMO45_11285</name>
</gene>
<keyword evidence="1" id="KW-0472">Membrane</keyword>
<evidence type="ECO:0000313" key="2">
    <source>
        <dbReference type="EMBL" id="MEQ2457107.1"/>
    </source>
</evidence>
<evidence type="ECO:0000313" key="3">
    <source>
        <dbReference type="Proteomes" id="UP001440599"/>
    </source>
</evidence>
<name>A0ABV1ET74_9FIRM</name>
<dbReference type="RefSeq" id="WP_349140870.1">
    <property type="nucleotide sequence ID" value="NZ_JBBMFT010000008.1"/>
</dbReference>
<reference evidence="2 3" key="1">
    <citation type="submission" date="2024-03" db="EMBL/GenBank/DDBJ databases">
        <title>Human intestinal bacterial collection.</title>
        <authorList>
            <person name="Pauvert C."/>
            <person name="Hitch T.C.A."/>
            <person name="Clavel T."/>
        </authorList>
    </citation>
    <scope>NUCLEOTIDE SEQUENCE [LARGE SCALE GENOMIC DNA]</scope>
    <source>
        <strain evidence="2 3">CLA-AP-H34</strain>
    </source>
</reference>